<evidence type="ECO:0000256" key="1">
    <source>
        <dbReference type="SAM" id="MobiDB-lite"/>
    </source>
</evidence>
<evidence type="ECO:0000313" key="2">
    <source>
        <dbReference type="EMBL" id="KAJ8528120.1"/>
    </source>
</evidence>
<protein>
    <submittedName>
        <fullName evidence="2">Uncharacterized protein</fullName>
    </submittedName>
</protein>
<dbReference type="Proteomes" id="UP001152561">
    <property type="component" value="Unassembled WGS sequence"/>
</dbReference>
<feature type="region of interest" description="Disordered" evidence="1">
    <location>
        <begin position="26"/>
        <end position="115"/>
    </location>
</feature>
<gene>
    <name evidence="2" type="ORF">K7X08_021812</name>
</gene>
<reference evidence="3" key="1">
    <citation type="journal article" date="2023" name="Proc. Natl. Acad. Sci. U.S.A.">
        <title>Genomic and structural basis for evolution of tropane alkaloid biosynthesis.</title>
        <authorList>
            <person name="Wanga Y.-J."/>
            <person name="Taina T."/>
            <person name="Yua J.-Y."/>
            <person name="Lia J."/>
            <person name="Xua B."/>
            <person name="Chenc J."/>
            <person name="D'Auriad J.C."/>
            <person name="Huanga J.-P."/>
            <person name="Huanga S.-X."/>
        </authorList>
    </citation>
    <scope>NUCLEOTIDE SEQUENCE [LARGE SCALE GENOMIC DNA]</scope>
    <source>
        <strain evidence="3">cv. KIB-2019</strain>
    </source>
</reference>
<name>A0A9Q1QV06_9SOLA</name>
<proteinExistence type="predicted"/>
<dbReference type="AlphaFoldDB" id="A0A9Q1QV06"/>
<accession>A0A9Q1QV06</accession>
<organism evidence="2 3">
    <name type="scientific">Anisodus acutangulus</name>
    <dbReference type="NCBI Taxonomy" id="402998"/>
    <lineage>
        <taxon>Eukaryota</taxon>
        <taxon>Viridiplantae</taxon>
        <taxon>Streptophyta</taxon>
        <taxon>Embryophyta</taxon>
        <taxon>Tracheophyta</taxon>
        <taxon>Spermatophyta</taxon>
        <taxon>Magnoliopsida</taxon>
        <taxon>eudicotyledons</taxon>
        <taxon>Gunneridae</taxon>
        <taxon>Pentapetalae</taxon>
        <taxon>asterids</taxon>
        <taxon>lamiids</taxon>
        <taxon>Solanales</taxon>
        <taxon>Solanaceae</taxon>
        <taxon>Solanoideae</taxon>
        <taxon>Hyoscyameae</taxon>
        <taxon>Anisodus</taxon>
    </lineage>
</organism>
<dbReference type="EMBL" id="JAJAGQ010000023">
    <property type="protein sequence ID" value="KAJ8528120.1"/>
    <property type="molecule type" value="Genomic_DNA"/>
</dbReference>
<comment type="caution">
    <text evidence="2">The sequence shown here is derived from an EMBL/GenBank/DDBJ whole genome shotgun (WGS) entry which is preliminary data.</text>
</comment>
<keyword evidence="3" id="KW-1185">Reference proteome</keyword>
<evidence type="ECO:0000313" key="3">
    <source>
        <dbReference type="Proteomes" id="UP001152561"/>
    </source>
</evidence>
<sequence>MPSFLPHRVSPPNKLVVLNQTCLDLPTTSSEGRKWRDDEEEEVADNVESSSGLQKGKAPIESQIADDMTESIEGRKWGDDEEEEVADNVESSIGLQKGKAPIESQIADDMTESTEDKIYIHKLALRRSKSKE</sequence>